<gene>
    <name evidence="1" type="ORF">ACFO3U_07740</name>
</gene>
<protein>
    <submittedName>
        <fullName evidence="1">Uncharacterized protein</fullName>
    </submittedName>
</protein>
<sequence>MEAEILIGNGLEGEQTENYFISEDVTFPLIKPTCNIGNFQSGDKIIKIWSDQVIIYNENNRNDSWSGAVDLLKQPQNQIIPIVVPDIRGGLLSVKCSAVIKDKFGRTYSITSNIVTFKILAKQPVKKNIRKLIDSDYLQIIIYKRSAFEQFNANGEPINNKGFGLYQIPNPTVAEIWNWKMNVENAVRDFEVRKNLVAKIPEKYRTDDPVLYKSLPDFNDDELALETLQSYGIGNYHIPKKTGLSRKWKWQAGATNDGFAEGCLQLLKEISSGKIPVGWD</sequence>
<organism evidence="1 2">
    <name type="scientific">Flavobacterium ponti</name>
    <dbReference type="NCBI Taxonomy" id="665133"/>
    <lineage>
        <taxon>Bacteria</taxon>
        <taxon>Pseudomonadati</taxon>
        <taxon>Bacteroidota</taxon>
        <taxon>Flavobacteriia</taxon>
        <taxon>Flavobacteriales</taxon>
        <taxon>Flavobacteriaceae</taxon>
        <taxon>Flavobacterium</taxon>
    </lineage>
</organism>
<accession>A0ABV9P2T7</accession>
<evidence type="ECO:0000313" key="2">
    <source>
        <dbReference type="Proteomes" id="UP001595885"/>
    </source>
</evidence>
<dbReference type="RefSeq" id="WP_379740164.1">
    <property type="nucleotide sequence ID" value="NZ_JBHSGW010000021.1"/>
</dbReference>
<name>A0ABV9P2T7_9FLAO</name>
<keyword evidence="2" id="KW-1185">Reference proteome</keyword>
<evidence type="ECO:0000313" key="1">
    <source>
        <dbReference type="EMBL" id="MFC4739883.1"/>
    </source>
</evidence>
<dbReference type="EMBL" id="JBHSGW010000021">
    <property type="protein sequence ID" value="MFC4739883.1"/>
    <property type="molecule type" value="Genomic_DNA"/>
</dbReference>
<proteinExistence type="predicted"/>
<dbReference type="Proteomes" id="UP001595885">
    <property type="component" value="Unassembled WGS sequence"/>
</dbReference>
<comment type="caution">
    <text evidence="1">The sequence shown here is derived from an EMBL/GenBank/DDBJ whole genome shotgun (WGS) entry which is preliminary data.</text>
</comment>
<reference evidence="2" key="1">
    <citation type="journal article" date="2019" name="Int. J. Syst. Evol. Microbiol.">
        <title>The Global Catalogue of Microorganisms (GCM) 10K type strain sequencing project: providing services to taxonomists for standard genome sequencing and annotation.</title>
        <authorList>
            <consortium name="The Broad Institute Genomics Platform"/>
            <consortium name="The Broad Institute Genome Sequencing Center for Infectious Disease"/>
            <person name="Wu L."/>
            <person name="Ma J."/>
        </authorList>
    </citation>
    <scope>NUCLEOTIDE SEQUENCE [LARGE SCALE GENOMIC DNA]</scope>
    <source>
        <strain evidence="2">CCUG 50349</strain>
    </source>
</reference>